<accession>F8B6Q7</accession>
<dbReference type="HOGENOM" id="CLU_061724_0_0_11"/>
<dbReference type="RefSeq" id="WP_013874173.1">
    <property type="nucleotide sequence ID" value="NC_015656.1"/>
</dbReference>
<proteinExistence type="predicted"/>
<dbReference type="KEGG" id="fsy:FsymDg_2951"/>
<reference evidence="1 2" key="1">
    <citation type="submission" date="2011-05" db="EMBL/GenBank/DDBJ databases">
        <title>Complete sequence of chromosome of Frankia symbiont of Datisca glomerata.</title>
        <authorList>
            <consortium name="US DOE Joint Genome Institute"/>
            <person name="Lucas S."/>
            <person name="Han J."/>
            <person name="Lapidus A."/>
            <person name="Cheng J.-F."/>
            <person name="Goodwin L."/>
            <person name="Pitluck S."/>
            <person name="Peters L."/>
            <person name="Mikhailova N."/>
            <person name="Chertkov O."/>
            <person name="Teshima H."/>
            <person name="Han C."/>
            <person name="Tapia R."/>
            <person name="Land M."/>
            <person name="Hauser L."/>
            <person name="Kyrpides N."/>
            <person name="Ivanova N."/>
            <person name="Pagani I."/>
            <person name="Berry A."/>
            <person name="Pawlowski K."/>
            <person name="Persson T."/>
            <person name="Vanden Heuvel B."/>
            <person name="Benson D."/>
            <person name="Woyke T."/>
        </authorList>
    </citation>
    <scope>NUCLEOTIDE SEQUENCE [LARGE SCALE GENOMIC DNA]</scope>
    <source>
        <strain evidence="2">4085684</strain>
    </source>
</reference>
<dbReference type="NCBIfam" id="NF047719">
    <property type="entry name" value="SCO6745_fam_HTH"/>
    <property type="match status" value="1"/>
</dbReference>
<sequence length="295" mass="30888">MAEVNTAQGTSRAQKMWRLFEPVHAVTYFAPASLAAWEDAGLRGYWRGYFAGRAAPLGPVGAGPVVGAFFGFAPVMVARVLPDVWTRISPERALAVRLDGARAALGPLVAGVGADGFTELATLLRSAAEHVPVAGRVLGAANAALPWPDDPVGTIWQAATVLREHRGDGHVAALVTAGLDGPESLVWRVSRGGSDRAFYQRIRGWTDDEWDAAADRLRARGWLDTAGAPTEVALAAAHDLEATTDHLASSAWDALGPATVDRAATLLAPLARAAATLLMWPDPVGVPDPRASGTG</sequence>
<dbReference type="EMBL" id="CP002801">
    <property type="protein sequence ID" value="AEH10272.1"/>
    <property type="molecule type" value="Genomic_DNA"/>
</dbReference>
<evidence type="ECO:0000313" key="2">
    <source>
        <dbReference type="Proteomes" id="UP000001549"/>
    </source>
</evidence>
<dbReference type="Pfam" id="PF21863">
    <property type="entry name" value="HTH_67"/>
    <property type="match status" value="1"/>
</dbReference>
<dbReference type="AlphaFoldDB" id="F8B6Q7"/>
<dbReference type="InterPro" id="IPR054058">
    <property type="entry name" value="HTH_67"/>
</dbReference>
<organism evidence="1 2">
    <name type="scientific">Candidatus Protofrankia datiscae</name>
    <dbReference type="NCBI Taxonomy" id="2716812"/>
    <lineage>
        <taxon>Bacteria</taxon>
        <taxon>Bacillati</taxon>
        <taxon>Actinomycetota</taxon>
        <taxon>Actinomycetes</taxon>
        <taxon>Frankiales</taxon>
        <taxon>Frankiaceae</taxon>
        <taxon>Protofrankia</taxon>
    </lineage>
</organism>
<keyword evidence="2" id="KW-1185">Reference proteome</keyword>
<evidence type="ECO:0008006" key="3">
    <source>
        <dbReference type="Google" id="ProtNLM"/>
    </source>
</evidence>
<name>F8B6Q7_9ACTN</name>
<dbReference type="eggNOG" id="COG1846">
    <property type="taxonomic scope" value="Bacteria"/>
</dbReference>
<protein>
    <recommendedName>
        <fullName evidence="3">SalK</fullName>
    </recommendedName>
</protein>
<gene>
    <name evidence="1" type="ordered locus">FsymDg_2951</name>
</gene>
<evidence type="ECO:0000313" key="1">
    <source>
        <dbReference type="EMBL" id="AEH10272.1"/>
    </source>
</evidence>
<dbReference type="STRING" id="656024.FsymDg_2951"/>
<dbReference type="Proteomes" id="UP000001549">
    <property type="component" value="Chromosome"/>
</dbReference>